<evidence type="ECO:0000313" key="2">
    <source>
        <dbReference type="Proteomes" id="UP000184304"/>
    </source>
</evidence>
<reference evidence="2" key="1">
    <citation type="journal article" date="2017" name="Genome Biol.">
        <title>Comparative genomics reveals high biological diversity and specific adaptations in the industrially and medically important fungal genus Aspergillus.</title>
        <authorList>
            <person name="de Vries R.P."/>
            <person name="Riley R."/>
            <person name="Wiebenga A."/>
            <person name="Aguilar-Osorio G."/>
            <person name="Amillis S."/>
            <person name="Uchima C.A."/>
            <person name="Anderluh G."/>
            <person name="Asadollahi M."/>
            <person name="Askin M."/>
            <person name="Barry K."/>
            <person name="Battaglia E."/>
            <person name="Bayram O."/>
            <person name="Benocci T."/>
            <person name="Braus-Stromeyer S.A."/>
            <person name="Caldana C."/>
            <person name="Canovas D."/>
            <person name="Cerqueira G.C."/>
            <person name="Chen F."/>
            <person name="Chen W."/>
            <person name="Choi C."/>
            <person name="Clum A."/>
            <person name="Dos Santos R.A."/>
            <person name="Damasio A.R."/>
            <person name="Diallinas G."/>
            <person name="Emri T."/>
            <person name="Fekete E."/>
            <person name="Flipphi M."/>
            <person name="Freyberg S."/>
            <person name="Gallo A."/>
            <person name="Gournas C."/>
            <person name="Habgood R."/>
            <person name="Hainaut M."/>
            <person name="Harispe M.L."/>
            <person name="Henrissat B."/>
            <person name="Hilden K.S."/>
            <person name="Hope R."/>
            <person name="Hossain A."/>
            <person name="Karabika E."/>
            <person name="Karaffa L."/>
            <person name="Karanyi Z."/>
            <person name="Krasevec N."/>
            <person name="Kuo A."/>
            <person name="Kusch H."/>
            <person name="LaButti K."/>
            <person name="Lagendijk E.L."/>
            <person name="Lapidus A."/>
            <person name="Levasseur A."/>
            <person name="Lindquist E."/>
            <person name="Lipzen A."/>
            <person name="Logrieco A.F."/>
            <person name="MacCabe A."/>
            <person name="Maekelae M.R."/>
            <person name="Malavazi I."/>
            <person name="Melin P."/>
            <person name="Meyer V."/>
            <person name="Mielnichuk N."/>
            <person name="Miskei M."/>
            <person name="Molnar A.P."/>
            <person name="Mule G."/>
            <person name="Ngan C.Y."/>
            <person name="Orejas M."/>
            <person name="Orosz E."/>
            <person name="Ouedraogo J.P."/>
            <person name="Overkamp K.M."/>
            <person name="Park H.-S."/>
            <person name="Perrone G."/>
            <person name="Piumi F."/>
            <person name="Punt P.J."/>
            <person name="Ram A.F."/>
            <person name="Ramon A."/>
            <person name="Rauscher S."/>
            <person name="Record E."/>
            <person name="Riano-Pachon D.M."/>
            <person name="Robert V."/>
            <person name="Roehrig J."/>
            <person name="Ruller R."/>
            <person name="Salamov A."/>
            <person name="Salih N.S."/>
            <person name="Samson R.A."/>
            <person name="Sandor E."/>
            <person name="Sanguinetti M."/>
            <person name="Schuetze T."/>
            <person name="Sepcic K."/>
            <person name="Shelest E."/>
            <person name="Sherlock G."/>
            <person name="Sophianopoulou V."/>
            <person name="Squina F.M."/>
            <person name="Sun H."/>
            <person name="Susca A."/>
            <person name="Todd R.B."/>
            <person name="Tsang A."/>
            <person name="Unkles S.E."/>
            <person name="van de Wiele N."/>
            <person name="van Rossen-Uffink D."/>
            <person name="Oliveira J.V."/>
            <person name="Vesth T.C."/>
            <person name="Visser J."/>
            <person name="Yu J.-H."/>
            <person name="Zhou M."/>
            <person name="Andersen M.R."/>
            <person name="Archer D.B."/>
            <person name="Baker S.E."/>
            <person name="Benoit I."/>
            <person name="Brakhage A.A."/>
            <person name="Braus G.H."/>
            <person name="Fischer R."/>
            <person name="Frisvad J.C."/>
            <person name="Goldman G.H."/>
            <person name="Houbraken J."/>
            <person name="Oakley B."/>
            <person name="Pocsi I."/>
            <person name="Scazzocchio C."/>
            <person name="Seiboth B."/>
            <person name="vanKuyk P.A."/>
            <person name="Wortman J."/>
            <person name="Dyer P.S."/>
            <person name="Grigoriev I.V."/>
        </authorList>
    </citation>
    <scope>NUCLEOTIDE SEQUENCE [LARGE SCALE GENOMIC DNA]</scope>
    <source>
        <strain evidence="2">CBS 134.48</strain>
    </source>
</reference>
<organism evidence="1 2">
    <name type="scientific">Aspergillus tubingensis (strain CBS 134.48)</name>
    <dbReference type="NCBI Taxonomy" id="767770"/>
    <lineage>
        <taxon>Eukaryota</taxon>
        <taxon>Fungi</taxon>
        <taxon>Dikarya</taxon>
        <taxon>Ascomycota</taxon>
        <taxon>Pezizomycotina</taxon>
        <taxon>Eurotiomycetes</taxon>
        <taxon>Eurotiomycetidae</taxon>
        <taxon>Eurotiales</taxon>
        <taxon>Aspergillaceae</taxon>
        <taxon>Aspergillus</taxon>
        <taxon>Aspergillus subgen. Circumdati</taxon>
    </lineage>
</organism>
<evidence type="ECO:0000313" key="1">
    <source>
        <dbReference type="EMBL" id="OJI81702.1"/>
    </source>
</evidence>
<dbReference type="EMBL" id="KV878205">
    <property type="protein sequence ID" value="OJI81702.1"/>
    <property type="molecule type" value="Genomic_DNA"/>
</dbReference>
<dbReference type="Proteomes" id="UP000184304">
    <property type="component" value="Unassembled WGS sequence"/>
</dbReference>
<name>A0A1L9MXV1_ASPTC</name>
<proteinExistence type="predicted"/>
<gene>
    <name evidence="1" type="ORF">ASPTUDRAFT_730342</name>
</gene>
<dbReference type="AlphaFoldDB" id="A0A1L9MXV1"/>
<sequence length="216" mass="24422">MKMDSGWLFHRCPARLPSLTLPFRPFSSQQKMTKTQLAFNLLLFRERSYFRFSRFFFVSNPGTTCAAHRLPHLRTSNQNIKGPPFPVSLVPFASPRSYLSSTLAVTSSLLFYSLELRLFVSWFHHSAFSIHCAPSGSWGLCRGALAHSALFPSSIVFPPHHQSSYDLSPPTCYLLHTYTKSISGIQRIYLSIQTFLDIILGILPLLSESPQPIGIR</sequence>
<dbReference type="VEuPathDB" id="FungiDB:ASPTUDRAFT_730342"/>
<accession>A0A1L9MXV1</accession>
<keyword evidence="2" id="KW-1185">Reference proteome</keyword>
<protein>
    <submittedName>
        <fullName evidence="1">Uncharacterized protein</fullName>
    </submittedName>
</protein>